<evidence type="ECO:0000259" key="7">
    <source>
        <dbReference type="PROSITE" id="PS51462"/>
    </source>
</evidence>
<comment type="caution">
    <text evidence="8">The sequence shown here is derived from an EMBL/GenBank/DDBJ whole genome shotgun (WGS) entry which is preliminary data.</text>
</comment>
<dbReference type="InterPro" id="IPR000086">
    <property type="entry name" value="NUDIX_hydrolase_dom"/>
</dbReference>
<dbReference type="PANTHER" id="PTHR12992:SF11">
    <property type="entry name" value="MITOCHONDRIAL COENZYME A DIPHOSPHATASE NUDT8"/>
    <property type="match status" value="1"/>
</dbReference>
<dbReference type="Pfam" id="PF00293">
    <property type="entry name" value="NUDIX"/>
    <property type="match status" value="1"/>
</dbReference>
<dbReference type="InterPro" id="IPR015797">
    <property type="entry name" value="NUDIX_hydrolase-like_dom_sf"/>
</dbReference>
<comment type="cofactor">
    <cofactor evidence="1">
        <name>Mn(2+)</name>
        <dbReference type="ChEBI" id="CHEBI:29035"/>
    </cofactor>
</comment>
<dbReference type="PROSITE" id="PS51462">
    <property type="entry name" value="NUDIX"/>
    <property type="match status" value="1"/>
</dbReference>
<accession>A0A4Q1KGG3</accession>
<evidence type="ECO:0000313" key="8">
    <source>
        <dbReference type="EMBL" id="RXR28798.1"/>
    </source>
</evidence>
<evidence type="ECO:0000256" key="6">
    <source>
        <dbReference type="ARBA" id="ARBA00023211"/>
    </source>
</evidence>
<evidence type="ECO:0000256" key="1">
    <source>
        <dbReference type="ARBA" id="ARBA00001936"/>
    </source>
</evidence>
<dbReference type="SUPFAM" id="SSF55811">
    <property type="entry name" value="Nudix"/>
    <property type="match status" value="1"/>
</dbReference>
<dbReference type="RefSeq" id="WP_129404216.1">
    <property type="nucleotide sequence ID" value="NZ_SBKP01000007.1"/>
</dbReference>
<dbReference type="Proteomes" id="UP000290958">
    <property type="component" value="Unassembled WGS sequence"/>
</dbReference>
<evidence type="ECO:0000256" key="2">
    <source>
        <dbReference type="ARBA" id="ARBA00001946"/>
    </source>
</evidence>
<dbReference type="GO" id="GO:0010945">
    <property type="term" value="F:coenzyme A diphosphatase activity"/>
    <property type="evidence" value="ECO:0007669"/>
    <property type="project" value="InterPro"/>
</dbReference>
<keyword evidence="6" id="KW-0464">Manganese</keyword>
<dbReference type="AlphaFoldDB" id="A0A4Q1KGG3"/>
<proteinExistence type="predicted"/>
<evidence type="ECO:0000256" key="4">
    <source>
        <dbReference type="ARBA" id="ARBA00022801"/>
    </source>
</evidence>
<evidence type="ECO:0000313" key="9">
    <source>
        <dbReference type="Proteomes" id="UP000290958"/>
    </source>
</evidence>
<dbReference type="GO" id="GO:0046872">
    <property type="term" value="F:metal ion binding"/>
    <property type="evidence" value="ECO:0007669"/>
    <property type="project" value="UniProtKB-KW"/>
</dbReference>
<gene>
    <name evidence="8" type="ORF">EQG66_08775</name>
</gene>
<dbReference type="PANTHER" id="PTHR12992">
    <property type="entry name" value="NUDIX HYDROLASE"/>
    <property type="match status" value="1"/>
</dbReference>
<organism evidence="8 9">
    <name type="scientific">Sphingobium fluviale</name>
    <dbReference type="NCBI Taxonomy" id="2506423"/>
    <lineage>
        <taxon>Bacteria</taxon>
        <taxon>Pseudomonadati</taxon>
        <taxon>Pseudomonadota</taxon>
        <taxon>Alphaproteobacteria</taxon>
        <taxon>Sphingomonadales</taxon>
        <taxon>Sphingomonadaceae</taxon>
        <taxon>Sphingobium</taxon>
    </lineage>
</organism>
<dbReference type="Gene3D" id="3.90.79.10">
    <property type="entry name" value="Nucleoside Triphosphate Pyrophosphohydrolase"/>
    <property type="match status" value="1"/>
</dbReference>
<name>A0A4Q1KGG3_9SPHN</name>
<dbReference type="InterPro" id="IPR045121">
    <property type="entry name" value="CoAse"/>
</dbReference>
<protein>
    <submittedName>
        <fullName evidence="8">CoA pyrophosphatase</fullName>
    </submittedName>
</protein>
<sequence length="201" mass="22054">MKLAHRLKTDLELGHARELTLRTADARITHPASLAPAAVLIAITDRPEPGVILTRRASHLRKHAGQVAFPGGRLDEGDADAIAAALREAQEEIALDPAHVEIVGVSDRYHTWTGFDIHPVLGVIPPDLAFRPHEGEVEALFEVPLDFLLAPANRARKEIEAQGVMHHYYEIMWGEHRIWGVTAAIIANLSLRLGYDDGTSA</sequence>
<keyword evidence="3" id="KW-0479">Metal-binding</keyword>
<feature type="domain" description="Nudix hydrolase" evidence="7">
    <location>
        <begin position="34"/>
        <end position="166"/>
    </location>
</feature>
<evidence type="ECO:0000256" key="3">
    <source>
        <dbReference type="ARBA" id="ARBA00022723"/>
    </source>
</evidence>
<dbReference type="OrthoDB" id="9802805at2"/>
<keyword evidence="5" id="KW-0460">Magnesium</keyword>
<keyword evidence="9" id="KW-1185">Reference proteome</keyword>
<evidence type="ECO:0000256" key="5">
    <source>
        <dbReference type="ARBA" id="ARBA00022842"/>
    </source>
</evidence>
<reference evidence="9" key="1">
    <citation type="submission" date="2019-01" db="EMBL/GenBank/DDBJ databases">
        <title>Cytophagaceae bacterium strain CAR-16.</title>
        <authorList>
            <person name="Chen W.-M."/>
        </authorList>
    </citation>
    <scope>NUCLEOTIDE SEQUENCE [LARGE SCALE GENOMIC DNA]</scope>
    <source>
        <strain evidence="9">CHR27</strain>
    </source>
</reference>
<dbReference type="CDD" id="cd03426">
    <property type="entry name" value="NUDIX_CoAse_Nudt7"/>
    <property type="match status" value="1"/>
</dbReference>
<dbReference type="NCBIfam" id="NF007980">
    <property type="entry name" value="PRK10707.1"/>
    <property type="match status" value="1"/>
</dbReference>
<keyword evidence="4" id="KW-0378">Hydrolase</keyword>
<comment type="cofactor">
    <cofactor evidence="2">
        <name>Mg(2+)</name>
        <dbReference type="ChEBI" id="CHEBI:18420"/>
    </cofactor>
</comment>
<dbReference type="EMBL" id="SBKP01000007">
    <property type="protein sequence ID" value="RXR28798.1"/>
    <property type="molecule type" value="Genomic_DNA"/>
</dbReference>